<organism evidence="2 3">
    <name type="scientific">Microbacterium halimionae</name>
    <dbReference type="NCBI Taxonomy" id="1526413"/>
    <lineage>
        <taxon>Bacteria</taxon>
        <taxon>Bacillati</taxon>
        <taxon>Actinomycetota</taxon>
        <taxon>Actinomycetes</taxon>
        <taxon>Micrococcales</taxon>
        <taxon>Microbacteriaceae</taxon>
        <taxon>Microbacterium</taxon>
    </lineage>
</organism>
<evidence type="ECO:0000313" key="2">
    <source>
        <dbReference type="EMBL" id="MBA8817290.1"/>
    </source>
</evidence>
<dbReference type="Gene3D" id="3.30.1590.10">
    <property type="entry name" value="Maltooligosyl trehalose synthase, domain 2"/>
    <property type="match status" value="1"/>
</dbReference>
<evidence type="ECO:0000259" key="1">
    <source>
        <dbReference type="Pfam" id="PF00128"/>
    </source>
</evidence>
<accession>A0A7W3PM71</accession>
<dbReference type="GO" id="GO:0005992">
    <property type="term" value="P:trehalose biosynthetic process"/>
    <property type="evidence" value="ECO:0007669"/>
    <property type="project" value="TreeGrafter"/>
</dbReference>
<dbReference type="PANTHER" id="PTHR10357">
    <property type="entry name" value="ALPHA-AMYLASE FAMILY MEMBER"/>
    <property type="match status" value="1"/>
</dbReference>
<dbReference type="Pfam" id="PF00128">
    <property type="entry name" value="Alpha-amylase"/>
    <property type="match status" value="1"/>
</dbReference>
<dbReference type="GO" id="GO:0030980">
    <property type="term" value="P:alpha-glucan catabolic process"/>
    <property type="evidence" value="ECO:0007669"/>
    <property type="project" value="TreeGrafter"/>
</dbReference>
<dbReference type="AlphaFoldDB" id="A0A7W3PM71"/>
<dbReference type="InterPro" id="IPR017853">
    <property type="entry name" value="GH"/>
</dbReference>
<dbReference type="GO" id="GO:0047470">
    <property type="term" value="F:(1,4)-alpha-D-glucan 1-alpha-D-glucosylmutase activity"/>
    <property type="evidence" value="ECO:0007669"/>
    <property type="project" value="TreeGrafter"/>
</dbReference>
<dbReference type="SUPFAM" id="SSF51445">
    <property type="entry name" value="(Trans)glycosidases"/>
    <property type="match status" value="1"/>
</dbReference>
<protein>
    <submittedName>
        <fullName evidence="2">Maltooligosyltrehalose synthase</fullName>
    </submittedName>
</protein>
<evidence type="ECO:0000313" key="3">
    <source>
        <dbReference type="Proteomes" id="UP000526083"/>
    </source>
</evidence>
<dbReference type="EMBL" id="JACGWY010000005">
    <property type="protein sequence ID" value="MBA8817290.1"/>
    <property type="molecule type" value="Genomic_DNA"/>
</dbReference>
<sequence>MSMRHPSSTYRLQIRAAFDLDAAANVTDYLHDLGIDWAYLSPLLRATAGSDHGYDVVDPSMVDPARGGRAGFERFVSAARAGGLGVLVDIVPNHMGVAVPAENPWWWDLLLRGRESRYADAFDIDWAFGAGRIRLPIL</sequence>
<dbReference type="Proteomes" id="UP000526083">
    <property type="component" value="Unassembled WGS sequence"/>
</dbReference>
<proteinExistence type="predicted"/>
<reference evidence="2 3" key="1">
    <citation type="submission" date="2020-07" db="EMBL/GenBank/DDBJ databases">
        <title>Sequencing the genomes of 1000 actinobacteria strains.</title>
        <authorList>
            <person name="Klenk H.-P."/>
        </authorList>
    </citation>
    <scope>NUCLEOTIDE SEQUENCE [LARGE SCALE GENOMIC DNA]</scope>
    <source>
        <strain evidence="2 3">DSM 27576</strain>
    </source>
</reference>
<feature type="non-terminal residue" evidence="2">
    <location>
        <position position="138"/>
    </location>
</feature>
<feature type="domain" description="Glycosyl hydrolase family 13 catalytic" evidence="1">
    <location>
        <begin position="19"/>
        <end position="98"/>
    </location>
</feature>
<comment type="caution">
    <text evidence="2">The sequence shown here is derived from an EMBL/GenBank/DDBJ whole genome shotgun (WGS) entry which is preliminary data.</text>
</comment>
<gene>
    <name evidence="2" type="ORF">FHX48_002388</name>
</gene>
<dbReference type="Gene3D" id="3.20.20.80">
    <property type="entry name" value="Glycosidases"/>
    <property type="match status" value="1"/>
</dbReference>
<name>A0A7W3PM71_9MICO</name>
<dbReference type="InterPro" id="IPR006047">
    <property type="entry name" value="GH13_cat_dom"/>
</dbReference>
<dbReference type="PANTHER" id="PTHR10357:SF216">
    <property type="entry name" value="MALTOOLIGOSYL TREHALOSE SYNTHASE-RELATED"/>
    <property type="match status" value="1"/>
</dbReference>
<keyword evidence="3" id="KW-1185">Reference proteome</keyword>